<dbReference type="AlphaFoldDB" id="A0A6B2KYC7"/>
<dbReference type="Pfam" id="PF03644">
    <property type="entry name" value="Glyco_hydro_85"/>
    <property type="match status" value="1"/>
</dbReference>
<dbReference type="PANTHER" id="PTHR13246:SF1">
    <property type="entry name" value="CYTOSOLIC ENDO-BETA-N-ACETYLGLUCOSAMINIDASE"/>
    <property type="match status" value="1"/>
</dbReference>
<dbReference type="Gene3D" id="3.20.20.80">
    <property type="entry name" value="Glycosidases"/>
    <property type="match status" value="1"/>
</dbReference>
<dbReference type="SUPFAM" id="SSF49785">
    <property type="entry name" value="Galactose-binding domain-like"/>
    <property type="match status" value="1"/>
</dbReference>
<dbReference type="GO" id="GO:0033925">
    <property type="term" value="F:mannosyl-glycoprotein endo-beta-N-acetylglucosaminidase activity"/>
    <property type="evidence" value="ECO:0007669"/>
    <property type="project" value="UniProtKB-EC"/>
</dbReference>
<dbReference type="PANTHER" id="PTHR13246">
    <property type="entry name" value="ENDO BETA N-ACETYLGLUCOSAMINIDASE"/>
    <property type="match status" value="1"/>
</dbReference>
<feature type="domain" description="FBA" evidence="1">
    <location>
        <begin position="283"/>
        <end position="454"/>
    </location>
</feature>
<sequence>MELEHYSHPNWICHTPLKQRTKNHKEPQVIHCHDMAGNYLEDRLIHGGTSSYVYNFKYWQFIDIFIYFSHDRITIPPPSWTSVAHKNGVKVLGTFITEWEGGLADNSLLLTQQGDTFPYADQMIEIAKFYQFDGWFFNFESHFSPDQIPNLLKFLQYITQKIHQVLPGSLILWYDSVITTGKVAWQNALNPLNKIFFDGCDGIFLNYGWNEKLISESSSLAGERKLDVFTGIDIFGRGTFGGGGFQTHKALEVIHNQSNPLTSIALFAPGWTLECQSQNRKTFDLTESKYWTGRNFINVMAMSNTPWDFQNKEGWKQTEEVPPHGGKKEESWVTSFKWCKRSKVIDLYELGLSELVLNDSPVLNFSVWIKGTPPNTADFYFLKITLLDTQKNVIESYDSGILTTSSEWETVETTMANYGTGLRYISWEDGGKDVEYWGGHYGAVISSPSILLVHPERIGSISDYVKPRAIPINTLPFITSFNQGVGNAFSLFGKTLSEKPWNNLFDQDYLPTHENLVITGQTNSIHTEYDYKRMYHGGSSLKMVTSILPGRYSVVRLFDVEMSAPMSGPLNVCYVSSNDTKLDVGLVFELDNSQKIYFLPQTLSDPNCIPPCKTETEGRWTKRTFQTDSLKNLLIHHIDIILFDPTTLNTLNTKEPTTQEGTTLKGQLNLGYIEITPSLPVPPQQVSNIITHTTWNKKSTTLGEPIFDVIISWQNQNNKQTKYVLIKDEQQKLIGRAFSNSFVIPEVHFPSQTKKVFSLQVVNEHYLSSDPQSFEVSIQ</sequence>
<dbReference type="PROSITE" id="PS51114">
    <property type="entry name" value="FBA"/>
    <property type="match status" value="1"/>
</dbReference>
<evidence type="ECO:0000313" key="2">
    <source>
        <dbReference type="EMBL" id="NDV29657.1"/>
    </source>
</evidence>
<dbReference type="EMBL" id="GIBP01000688">
    <property type="protein sequence ID" value="NDV29657.1"/>
    <property type="molecule type" value="Transcribed_RNA"/>
</dbReference>
<accession>A0A6B2KYC7</accession>
<dbReference type="Gene3D" id="2.60.120.260">
    <property type="entry name" value="Galactose-binding domain-like"/>
    <property type="match status" value="1"/>
</dbReference>
<proteinExistence type="predicted"/>
<dbReference type="InterPro" id="IPR032979">
    <property type="entry name" value="ENGase"/>
</dbReference>
<reference evidence="2" key="1">
    <citation type="journal article" date="2020" name="J. Eukaryot. Microbiol.">
        <title>De novo Sequencing, Assembly and Annotation of the Transcriptome for the Free-Living Testate Amoeba Arcella intermedia.</title>
        <authorList>
            <person name="Ribeiro G.M."/>
            <person name="Porfirio-Sousa A.L."/>
            <person name="Maurer-Alcala X.X."/>
            <person name="Katz L.A."/>
            <person name="Lahr D.J.G."/>
        </authorList>
    </citation>
    <scope>NUCLEOTIDE SEQUENCE</scope>
</reference>
<dbReference type="InterPro" id="IPR007397">
    <property type="entry name" value="F-box-assoc_dom"/>
</dbReference>
<dbReference type="InterPro" id="IPR008979">
    <property type="entry name" value="Galactose-bd-like_sf"/>
</dbReference>
<dbReference type="SMART" id="SM01198">
    <property type="entry name" value="FBA"/>
    <property type="match status" value="1"/>
</dbReference>
<organism evidence="2">
    <name type="scientific">Arcella intermedia</name>
    <dbReference type="NCBI Taxonomy" id="1963864"/>
    <lineage>
        <taxon>Eukaryota</taxon>
        <taxon>Amoebozoa</taxon>
        <taxon>Tubulinea</taxon>
        <taxon>Elardia</taxon>
        <taxon>Arcellinida</taxon>
        <taxon>Sphaerothecina</taxon>
        <taxon>Arcellidae</taxon>
        <taxon>Arcella</taxon>
    </lineage>
</organism>
<dbReference type="InterPro" id="IPR005201">
    <property type="entry name" value="TIM_ENGase"/>
</dbReference>
<name>A0A6B2KYC7_9EUKA</name>
<protein>
    <recommendedName>
        <fullName evidence="1">FBA domain-containing protein</fullName>
    </recommendedName>
</protein>
<dbReference type="GO" id="GO:0005829">
    <property type="term" value="C:cytosol"/>
    <property type="evidence" value="ECO:0007669"/>
    <property type="project" value="UniProtKB-SubCell"/>
</dbReference>
<evidence type="ECO:0000259" key="1">
    <source>
        <dbReference type="PROSITE" id="PS51114"/>
    </source>
</evidence>